<comment type="cofactor">
    <cofactor evidence="1 5">
        <name>FAD</name>
        <dbReference type="ChEBI" id="CHEBI:57692"/>
    </cofactor>
</comment>
<dbReference type="InterPro" id="IPR012132">
    <property type="entry name" value="GMC_OxRdtase"/>
</dbReference>
<dbReference type="Pfam" id="PF00732">
    <property type="entry name" value="GMC_oxred_N"/>
    <property type="match status" value="1"/>
</dbReference>
<keyword evidence="4 5" id="KW-0274">FAD</keyword>
<dbReference type="PANTHER" id="PTHR11552:SF147">
    <property type="entry name" value="CHOLINE DEHYDROGENASE, MITOCHONDRIAL"/>
    <property type="match status" value="1"/>
</dbReference>
<dbReference type="GO" id="GO:0016614">
    <property type="term" value="F:oxidoreductase activity, acting on CH-OH group of donors"/>
    <property type="evidence" value="ECO:0007669"/>
    <property type="project" value="InterPro"/>
</dbReference>
<gene>
    <name evidence="8" type="ORF">OTU49_002530</name>
</gene>
<protein>
    <recommendedName>
        <fullName evidence="7">Glucose-methanol-choline oxidoreductase N-terminal domain-containing protein</fullName>
    </recommendedName>
</protein>
<dbReference type="SUPFAM" id="SSF54373">
    <property type="entry name" value="FAD-linked reductases, C-terminal domain"/>
    <property type="match status" value="1"/>
</dbReference>
<sequence>MRPTLRVTRALLTNYGTMMAGRGLILSGMLPLLRLLLLAVINNSVHKDYDLSSPLVSKYDFIVVGGGTAGCVVAARLSEVGDWKVLVVEAGQPPPPETYVPALLPMSFLPNSPALWHYRSTPQKHGLKNYVNQEAAMMQGRAVGGGSAVNGYIYNRSNRRDYDRWAAMGNQGWDSASILPYFLKAENYSGPLMSSTEKYYGRSGPLGVIPGLSGSLQQAFIQGGRELGYPSNDPNGPEQIGFPTHGLFTVRDGVRSSTSEAYLRPASSRPNLHILHSATVLQVVFDNNKRAAGVKLEYKGKVMTIGARKEVVLSAGAIRSPHLLLVSGVGPQDHLQHHKVTMVADVPGVGQNLHDHVSVNGLSWTTRKGLSSSTIIRSASPSSLKQYIANRSGPMAAPSENMHNAWVKVRPDGDPLWPDTQIIITPISLAYDNGFVSPAVFGLDDQKFRNYLHEIYGRDGFSMTPILVHPKSRGSITLKSSDPTYLPIINPNYLSHPDDINTLVNGIKLILALGNTSAFVNDFQAKFFDKPLPECAGEASNSNAYWACYVTHMATTYVHVAGTCKMAPPSDPLGVVDTHLRVRGVSGLRVVDASIMPSSVSGNTNGPTIMIAEKAADVIKEDWNLAANFLFFHCCKA</sequence>
<evidence type="ECO:0000256" key="6">
    <source>
        <dbReference type="SAM" id="Phobius"/>
    </source>
</evidence>
<dbReference type="EMBL" id="JARKIK010000031">
    <property type="protein sequence ID" value="KAK8741166.1"/>
    <property type="molecule type" value="Genomic_DNA"/>
</dbReference>
<dbReference type="Proteomes" id="UP001445076">
    <property type="component" value="Unassembled WGS sequence"/>
</dbReference>
<name>A0AAW0XMZ9_CHEQU</name>
<feature type="domain" description="Glucose-methanol-choline oxidoreductase N-terminal" evidence="7">
    <location>
        <begin position="316"/>
        <end position="330"/>
    </location>
</feature>
<dbReference type="PROSITE" id="PS00624">
    <property type="entry name" value="GMC_OXRED_2"/>
    <property type="match status" value="1"/>
</dbReference>
<evidence type="ECO:0000256" key="1">
    <source>
        <dbReference type="ARBA" id="ARBA00001974"/>
    </source>
</evidence>
<keyword evidence="6" id="KW-1133">Transmembrane helix</keyword>
<comment type="similarity">
    <text evidence="2">Belongs to the GMC oxidoreductase family.</text>
</comment>
<feature type="transmembrane region" description="Helical" evidence="6">
    <location>
        <begin position="21"/>
        <end position="41"/>
    </location>
</feature>
<evidence type="ECO:0000256" key="4">
    <source>
        <dbReference type="ARBA" id="ARBA00022827"/>
    </source>
</evidence>
<dbReference type="InterPro" id="IPR000172">
    <property type="entry name" value="GMC_OxRdtase_N"/>
</dbReference>
<dbReference type="SUPFAM" id="SSF51905">
    <property type="entry name" value="FAD/NAD(P)-binding domain"/>
    <property type="match status" value="1"/>
</dbReference>
<evidence type="ECO:0000313" key="8">
    <source>
        <dbReference type="EMBL" id="KAK8741166.1"/>
    </source>
</evidence>
<dbReference type="Gene3D" id="3.30.560.10">
    <property type="entry name" value="Glucose Oxidase, domain 3"/>
    <property type="match status" value="1"/>
</dbReference>
<keyword evidence="9" id="KW-1185">Reference proteome</keyword>
<proteinExistence type="inferred from homology"/>
<evidence type="ECO:0000313" key="9">
    <source>
        <dbReference type="Proteomes" id="UP001445076"/>
    </source>
</evidence>
<comment type="caution">
    <text evidence="8">The sequence shown here is derived from an EMBL/GenBank/DDBJ whole genome shotgun (WGS) entry which is preliminary data.</text>
</comment>
<organism evidence="8 9">
    <name type="scientific">Cherax quadricarinatus</name>
    <name type="common">Australian red claw crayfish</name>
    <dbReference type="NCBI Taxonomy" id="27406"/>
    <lineage>
        <taxon>Eukaryota</taxon>
        <taxon>Metazoa</taxon>
        <taxon>Ecdysozoa</taxon>
        <taxon>Arthropoda</taxon>
        <taxon>Crustacea</taxon>
        <taxon>Multicrustacea</taxon>
        <taxon>Malacostraca</taxon>
        <taxon>Eumalacostraca</taxon>
        <taxon>Eucarida</taxon>
        <taxon>Decapoda</taxon>
        <taxon>Pleocyemata</taxon>
        <taxon>Astacidea</taxon>
        <taxon>Parastacoidea</taxon>
        <taxon>Parastacidae</taxon>
        <taxon>Cherax</taxon>
    </lineage>
</organism>
<feature type="binding site" evidence="5">
    <location>
        <position position="280"/>
    </location>
    <ligand>
        <name>FAD</name>
        <dbReference type="ChEBI" id="CHEBI:57692"/>
    </ligand>
</feature>
<reference evidence="8 9" key="1">
    <citation type="journal article" date="2024" name="BMC Genomics">
        <title>Genome assembly of redclaw crayfish (Cherax quadricarinatus) provides insights into its immune adaptation and hypoxia tolerance.</title>
        <authorList>
            <person name="Liu Z."/>
            <person name="Zheng J."/>
            <person name="Li H."/>
            <person name="Fang K."/>
            <person name="Wang S."/>
            <person name="He J."/>
            <person name="Zhou D."/>
            <person name="Weng S."/>
            <person name="Chi M."/>
            <person name="Gu Z."/>
            <person name="He J."/>
            <person name="Li F."/>
            <person name="Wang M."/>
        </authorList>
    </citation>
    <scope>NUCLEOTIDE SEQUENCE [LARGE SCALE GENOMIC DNA]</scope>
    <source>
        <strain evidence="8">ZL_2023a</strain>
    </source>
</reference>
<dbReference type="Pfam" id="PF05199">
    <property type="entry name" value="GMC_oxred_C"/>
    <property type="match status" value="1"/>
</dbReference>
<dbReference type="AlphaFoldDB" id="A0AAW0XMZ9"/>
<evidence type="ECO:0000259" key="7">
    <source>
        <dbReference type="PROSITE" id="PS00624"/>
    </source>
</evidence>
<evidence type="ECO:0000256" key="3">
    <source>
        <dbReference type="ARBA" id="ARBA00022630"/>
    </source>
</evidence>
<dbReference type="GO" id="GO:0050660">
    <property type="term" value="F:flavin adenine dinucleotide binding"/>
    <property type="evidence" value="ECO:0007669"/>
    <property type="project" value="InterPro"/>
</dbReference>
<accession>A0AAW0XMZ9</accession>
<keyword evidence="6" id="KW-0812">Transmembrane</keyword>
<evidence type="ECO:0000256" key="5">
    <source>
        <dbReference type="PIRSR" id="PIRSR000137-2"/>
    </source>
</evidence>
<dbReference type="InterPro" id="IPR036188">
    <property type="entry name" value="FAD/NAD-bd_sf"/>
</dbReference>
<keyword evidence="6" id="KW-0472">Membrane</keyword>
<dbReference type="PIRSF" id="PIRSF000137">
    <property type="entry name" value="Alcohol_oxidase"/>
    <property type="match status" value="1"/>
</dbReference>
<dbReference type="PANTHER" id="PTHR11552">
    <property type="entry name" value="GLUCOSE-METHANOL-CHOLINE GMC OXIDOREDUCTASE"/>
    <property type="match status" value="1"/>
</dbReference>
<evidence type="ECO:0000256" key="2">
    <source>
        <dbReference type="ARBA" id="ARBA00010790"/>
    </source>
</evidence>
<dbReference type="InterPro" id="IPR007867">
    <property type="entry name" value="GMC_OxRtase_C"/>
</dbReference>
<feature type="binding site" evidence="5">
    <location>
        <position position="557"/>
    </location>
    <ligand>
        <name>substrate</name>
    </ligand>
</feature>
<keyword evidence="3" id="KW-0285">Flavoprotein</keyword>
<dbReference type="Gene3D" id="3.50.50.60">
    <property type="entry name" value="FAD/NAD(P)-binding domain"/>
    <property type="match status" value="1"/>
</dbReference>